<evidence type="ECO:0000313" key="1">
    <source>
        <dbReference type="EMBL" id="MFC3510961.1"/>
    </source>
</evidence>
<dbReference type="EMBL" id="JBHRWI010000016">
    <property type="protein sequence ID" value="MFC3510961.1"/>
    <property type="molecule type" value="Genomic_DNA"/>
</dbReference>
<sequence>MTDADTPRVPDLWWHPEHGYIAQVPEGRLGEGRWHKVDVASGRYITNFGEPRPADAVKLGDVEALRRELSEMTDFAGQQSNARRESDRRLDKLRADLRAVLDSYDLEGFIDRGIGAPDAVDRIRARLDREPGREEPTEATSAQAVRAELDAVGEALWAAVGSDPGYMRGYTLVDLVGVLKARADSWQEQVREPSAEPAPREGEVFERLPDEGSLPQYRLRKPGREELCKPCGESGNCQRPEAADCIQKPVLHGFTVPPHIRLTARPGGVDVACLHLDHAGGFPGYIIRDGEDERFAEVLRDHAHGHAVEHQPTDVEWHCARCGSDRWVGWRAGPEHEGYPRKAQCVPCGHVQDLPPVSVVEPQPDTEEQP</sequence>
<protein>
    <submittedName>
        <fullName evidence="1">Uncharacterized protein</fullName>
    </submittedName>
</protein>
<accession>A0ABV7QCA1</accession>
<gene>
    <name evidence="1" type="ORF">ACFORO_12365</name>
</gene>
<organism evidence="1 2">
    <name type="scientific">Amycolatopsis halotolerans</name>
    <dbReference type="NCBI Taxonomy" id="330083"/>
    <lineage>
        <taxon>Bacteria</taxon>
        <taxon>Bacillati</taxon>
        <taxon>Actinomycetota</taxon>
        <taxon>Actinomycetes</taxon>
        <taxon>Pseudonocardiales</taxon>
        <taxon>Pseudonocardiaceae</taxon>
        <taxon>Amycolatopsis</taxon>
    </lineage>
</organism>
<proteinExistence type="predicted"/>
<name>A0ABV7QCA1_9PSEU</name>
<evidence type="ECO:0000313" key="2">
    <source>
        <dbReference type="Proteomes" id="UP001595764"/>
    </source>
</evidence>
<reference evidence="2" key="1">
    <citation type="journal article" date="2019" name="Int. J. Syst. Evol. Microbiol.">
        <title>The Global Catalogue of Microorganisms (GCM) 10K type strain sequencing project: providing services to taxonomists for standard genome sequencing and annotation.</title>
        <authorList>
            <consortium name="The Broad Institute Genomics Platform"/>
            <consortium name="The Broad Institute Genome Sequencing Center for Infectious Disease"/>
            <person name="Wu L."/>
            <person name="Ma J."/>
        </authorList>
    </citation>
    <scope>NUCLEOTIDE SEQUENCE [LARGE SCALE GENOMIC DNA]</scope>
    <source>
        <strain evidence="2">CGMCC 4.7682</strain>
    </source>
</reference>
<dbReference type="RefSeq" id="WP_377870007.1">
    <property type="nucleotide sequence ID" value="NZ_JBHMAY010000017.1"/>
</dbReference>
<comment type="caution">
    <text evidence="1">The sequence shown here is derived from an EMBL/GenBank/DDBJ whole genome shotgun (WGS) entry which is preliminary data.</text>
</comment>
<keyword evidence="2" id="KW-1185">Reference proteome</keyword>
<dbReference type="Proteomes" id="UP001595764">
    <property type="component" value="Unassembled WGS sequence"/>
</dbReference>